<dbReference type="OrthoDB" id="3788664at2"/>
<keyword evidence="2" id="KW-0812">Transmembrane</keyword>
<name>A0A4R1CH27_9ACTN</name>
<gene>
    <name evidence="3" type="ORF">EPD65_02925</name>
</gene>
<feature type="transmembrane region" description="Helical" evidence="2">
    <location>
        <begin position="92"/>
        <end position="111"/>
    </location>
</feature>
<keyword evidence="2" id="KW-1133">Transmembrane helix</keyword>
<feature type="transmembrane region" description="Helical" evidence="2">
    <location>
        <begin position="66"/>
        <end position="86"/>
    </location>
</feature>
<evidence type="ECO:0000313" key="4">
    <source>
        <dbReference type="Proteomes" id="UP000295453"/>
    </source>
</evidence>
<proteinExistence type="predicted"/>
<feature type="transmembrane region" description="Helical" evidence="2">
    <location>
        <begin position="33"/>
        <end position="54"/>
    </location>
</feature>
<accession>A0A4R1CH27</accession>
<dbReference type="AlphaFoldDB" id="A0A4R1CH27"/>
<keyword evidence="2" id="KW-0472">Membrane</keyword>
<sequence length="112" mass="11623">MSTGQQRRPRHLMDPANPVRPVNDASLTQVQRWVMSSLTVVTVAHFAVGLLLAALALPTDAVGGRVTLAVIATILWLAGIAAARAIHGVRVVSGWFAVGLLLGAVGVAVVLV</sequence>
<keyword evidence="4" id="KW-1185">Reference proteome</keyword>
<dbReference type="EMBL" id="SJZJ01000003">
    <property type="protein sequence ID" value="TCJ30540.1"/>
    <property type="molecule type" value="Genomic_DNA"/>
</dbReference>
<feature type="region of interest" description="Disordered" evidence="1">
    <location>
        <begin position="1"/>
        <end position="20"/>
    </location>
</feature>
<organism evidence="3 4">
    <name type="scientific">Nocardioides jejuensis</name>
    <dbReference type="NCBI Taxonomy" id="2502782"/>
    <lineage>
        <taxon>Bacteria</taxon>
        <taxon>Bacillati</taxon>
        <taxon>Actinomycetota</taxon>
        <taxon>Actinomycetes</taxon>
        <taxon>Propionibacteriales</taxon>
        <taxon>Nocardioidaceae</taxon>
        <taxon>Nocardioides</taxon>
    </lineage>
</organism>
<protein>
    <submittedName>
        <fullName evidence="3">Uncharacterized protein</fullName>
    </submittedName>
</protein>
<dbReference type="Proteomes" id="UP000295453">
    <property type="component" value="Unassembled WGS sequence"/>
</dbReference>
<reference evidence="3 4" key="1">
    <citation type="submission" date="2019-03" db="EMBL/GenBank/DDBJ databases">
        <authorList>
            <person name="Kim M.K.M."/>
        </authorList>
    </citation>
    <scope>NUCLEOTIDE SEQUENCE [LARGE SCALE GENOMIC DNA]</scope>
    <source>
        <strain evidence="3 4">18JY15-6</strain>
    </source>
</reference>
<comment type="caution">
    <text evidence="3">The sequence shown here is derived from an EMBL/GenBank/DDBJ whole genome shotgun (WGS) entry which is preliminary data.</text>
</comment>
<evidence type="ECO:0000256" key="2">
    <source>
        <dbReference type="SAM" id="Phobius"/>
    </source>
</evidence>
<evidence type="ECO:0000313" key="3">
    <source>
        <dbReference type="EMBL" id="TCJ30540.1"/>
    </source>
</evidence>
<evidence type="ECO:0000256" key="1">
    <source>
        <dbReference type="SAM" id="MobiDB-lite"/>
    </source>
</evidence>
<dbReference type="RefSeq" id="WP_131581665.1">
    <property type="nucleotide sequence ID" value="NZ_SJZJ01000003.1"/>
</dbReference>